<keyword evidence="3" id="KW-1185">Reference proteome</keyword>
<dbReference type="RefSeq" id="WP_165328406.1">
    <property type="nucleotide sequence ID" value="NZ_CP049109.1"/>
</dbReference>
<protein>
    <submittedName>
        <fullName evidence="2">DUF1275 domain-containing protein</fullName>
    </submittedName>
</protein>
<sequence length="225" mass="23528">MSRTEPRFIALAVALAALAGFVDALAYTSFGSFFASFMSGNSTRLGVEIGSGTVGNGVMAGALIMCFIAGVILASVVGRAWEKRRQPAVLMLVTALLLAAAALAMVRPGAQVLLLLAAAMGAENGMFERDGEVTIGVTYMTGSIVRMGQKLAHALMGDKDRWAWGPWLLLWLGFVGGVVLGAWAQADMQWNALWLAVIAAAVLTGIAALIGKTGQDKVRQVGQSQ</sequence>
<name>A0A6G6Y984_9SPHN</name>
<feature type="transmembrane region" description="Helical" evidence="1">
    <location>
        <begin position="89"/>
        <end position="106"/>
    </location>
</feature>
<dbReference type="InterPro" id="IPR010699">
    <property type="entry name" value="DUF1275"/>
</dbReference>
<evidence type="ECO:0000256" key="1">
    <source>
        <dbReference type="SAM" id="Phobius"/>
    </source>
</evidence>
<dbReference type="EMBL" id="CP049109">
    <property type="protein sequence ID" value="QIG81479.1"/>
    <property type="molecule type" value="Genomic_DNA"/>
</dbReference>
<keyword evidence="1" id="KW-1133">Transmembrane helix</keyword>
<evidence type="ECO:0000313" key="3">
    <source>
        <dbReference type="Proteomes" id="UP000501568"/>
    </source>
</evidence>
<dbReference type="PANTHER" id="PTHR37314:SF4">
    <property type="entry name" value="UPF0700 TRANSMEMBRANE PROTEIN YOAK"/>
    <property type="match status" value="1"/>
</dbReference>
<feature type="transmembrane region" description="Helical" evidence="1">
    <location>
        <begin position="192"/>
        <end position="210"/>
    </location>
</feature>
<dbReference type="KEGG" id="spzr:G5C33_17935"/>
<dbReference type="AlphaFoldDB" id="A0A6G6Y984"/>
<feature type="transmembrane region" description="Helical" evidence="1">
    <location>
        <begin position="164"/>
        <end position="186"/>
    </location>
</feature>
<dbReference type="Pfam" id="PF06912">
    <property type="entry name" value="DUF1275"/>
    <property type="match status" value="1"/>
</dbReference>
<accession>A0A6G6Y984</accession>
<reference evidence="2 3" key="1">
    <citation type="submission" date="2020-02" db="EMBL/GenBank/DDBJ databases">
        <authorList>
            <person name="Zheng R.K."/>
            <person name="Sun C.M."/>
        </authorList>
    </citation>
    <scope>NUCLEOTIDE SEQUENCE [LARGE SCALE GENOMIC DNA]</scope>
    <source>
        <strain evidence="3">zrk23</strain>
    </source>
</reference>
<dbReference type="Proteomes" id="UP000501568">
    <property type="component" value="Chromosome"/>
</dbReference>
<keyword evidence="1" id="KW-0812">Transmembrane</keyword>
<organism evidence="2 3">
    <name type="scientific">Stakelama tenebrarum</name>
    <dbReference type="NCBI Taxonomy" id="2711215"/>
    <lineage>
        <taxon>Bacteria</taxon>
        <taxon>Pseudomonadati</taxon>
        <taxon>Pseudomonadota</taxon>
        <taxon>Alphaproteobacteria</taxon>
        <taxon>Sphingomonadales</taxon>
        <taxon>Sphingomonadaceae</taxon>
        <taxon>Stakelama</taxon>
    </lineage>
</organism>
<keyword evidence="1" id="KW-0472">Membrane</keyword>
<dbReference type="PANTHER" id="PTHR37314">
    <property type="entry name" value="SLR0142 PROTEIN"/>
    <property type="match status" value="1"/>
</dbReference>
<feature type="transmembrane region" description="Helical" evidence="1">
    <location>
        <begin position="58"/>
        <end position="77"/>
    </location>
</feature>
<evidence type="ECO:0000313" key="2">
    <source>
        <dbReference type="EMBL" id="QIG81479.1"/>
    </source>
</evidence>
<gene>
    <name evidence="2" type="ORF">G5C33_17935</name>
</gene>
<proteinExistence type="predicted"/>